<feature type="chain" id="PRO_5045823354" description="Secreted protein" evidence="1">
    <location>
        <begin position="19"/>
        <end position="66"/>
    </location>
</feature>
<dbReference type="Proteomes" id="UP001159427">
    <property type="component" value="Unassembled WGS sequence"/>
</dbReference>
<organism evidence="2 3">
    <name type="scientific">Porites evermanni</name>
    <dbReference type="NCBI Taxonomy" id="104178"/>
    <lineage>
        <taxon>Eukaryota</taxon>
        <taxon>Metazoa</taxon>
        <taxon>Cnidaria</taxon>
        <taxon>Anthozoa</taxon>
        <taxon>Hexacorallia</taxon>
        <taxon>Scleractinia</taxon>
        <taxon>Fungiina</taxon>
        <taxon>Poritidae</taxon>
        <taxon>Porites</taxon>
    </lineage>
</organism>
<evidence type="ECO:0008006" key="4">
    <source>
        <dbReference type="Google" id="ProtNLM"/>
    </source>
</evidence>
<protein>
    <recommendedName>
        <fullName evidence="4">Secreted protein</fullName>
    </recommendedName>
</protein>
<accession>A0ABN8SPG8</accession>
<gene>
    <name evidence="2" type="ORF">PEVE_00025994</name>
</gene>
<feature type="signal peptide" evidence="1">
    <location>
        <begin position="1"/>
        <end position="18"/>
    </location>
</feature>
<evidence type="ECO:0000256" key="1">
    <source>
        <dbReference type="SAM" id="SignalP"/>
    </source>
</evidence>
<evidence type="ECO:0000313" key="2">
    <source>
        <dbReference type="EMBL" id="CAH3193496.1"/>
    </source>
</evidence>
<keyword evidence="3" id="KW-1185">Reference proteome</keyword>
<comment type="caution">
    <text evidence="2">The sequence shown here is derived from an EMBL/GenBank/DDBJ whole genome shotgun (WGS) entry which is preliminary data.</text>
</comment>
<name>A0ABN8SPG8_9CNID</name>
<proteinExistence type="predicted"/>
<dbReference type="EMBL" id="CALNXI010003501">
    <property type="protein sequence ID" value="CAH3193496.1"/>
    <property type="molecule type" value="Genomic_DNA"/>
</dbReference>
<keyword evidence="1" id="KW-0732">Signal</keyword>
<sequence length="66" mass="7372">MAVSWLIRLIFLAVNVLGANLLVISDSHFCASVFETKNDHVLVGHVMNTSTVANEFECHQYIVPQK</sequence>
<reference evidence="2 3" key="1">
    <citation type="submission" date="2022-05" db="EMBL/GenBank/DDBJ databases">
        <authorList>
            <consortium name="Genoscope - CEA"/>
            <person name="William W."/>
        </authorList>
    </citation>
    <scope>NUCLEOTIDE SEQUENCE [LARGE SCALE GENOMIC DNA]</scope>
</reference>
<evidence type="ECO:0000313" key="3">
    <source>
        <dbReference type="Proteomes" id="UP001159427"/>
    </source>
</evidence>